<dbReference type="Pfam" id="PF26016">
    <property type="entry name" value="ExoI_C"/>
    <property type="match status" value="1"/>
</dbReference>
<dbReference type="InterPro" id="IPR034747">
    <property type="entry name" value="EXOI_SH3"/>
</dbReference>
<dbReference type="InterPro" id="IPR013620">
    <property type="entry name" value="Exonuc_1_SH3"/>
</dbReference>
<organism evidence="17 18">
    <name type="scientific">Glaciecola petra</name>
    <dbReference type="NCBI Taxonomy" id="3075602"/>
    <lineage>
        <taxon>Bacteria</taxon>
        <taxon>Pseudomonadati</taxon>
        <taxon>Pseudomonadota</taxon>
        <taxon>Gammaproteobacteria</taxon>
        <taxon>Alteromonadales</taxon>
        <taxon>Alteromonadaceae</taxon>
        <taxon>Glaciecola</taxon>
    </lineage>
</organism>
<dbReference type="CDD" id="cd06138">
    <property type="entry name" value="ExoI_N"/>
    <property type="match status" value="1"/>
</dbReference>
<evidence type="ECO:0000256" key="8">
    <source>
        <dbReference type="ARBA" id="ARBA00022801"/>
    </source>
</evidence>
<dbReference type="InterPro" id="IPR058561">
    <property type="entry name" value="Exonuc_1_C"/>
</dbReference>
<keyword evidence="9 14" id="KW-0269">Exonuclease</keyword>
<name>A0ABU2ZNJ4_9ALTE</name>
<comment type="subunit">
    <text evidence="13">Monomer. Interacts with ssb (via C-terminus); this interaction stimulates the exonuclease activity by recruiting the enzyme to its substrate.</text>
</comment>
<dbReference type="Proteomes" id="UP001253545">
    <property type="component" value="Unassembled WGS sequence"/>
</dbReference>
<keyword evidence="18" id="KW-1185">Reference proteome</keyword>
<dbReference type="InterPro" id="IPR038649">
    <property type="entry name" value="EXOI_SH3_sf"/>
</dbReference>
<dbReference type="Gene3D" id="3.30.1520.20">
    <property type="entry name" value="Exonuclease ExoI, domain 2"/>
    <property type="match status" value="1"/>
</dbReference>
<dbReference type="EC" id="3.1.11.1" evidence="3 14"/>
<evidence type="ECO:0000256" key="11">
    <source>
        <dbReference type="ARBA" id="ARBA00023125"/>
    </source>
</evidence>
<evidence type="ECO:0000313" key="17">
    <source>
        <dbReference type="EMBL" id="MDT0594194.1"/>
    </source>
</evidence>
<dbReference type="NCBIfam" id="NF008746">
    <property type="entry name" value="PRK11779.1"/>
    <property type="match status" value="1"/>
</dbReference>
<dbReference type="InterPro" id="IPR013520">
    <property type="entry name" value="Ribonucl_H"/>
</dbReference>
<evidence type="ECO:0000259" key="15">
    <source>
        <dbReference type="PROSITE" id="PS51784"/>
    </source>
</evidence>
<evidence type="ECO:0000256" key="5">
    <source>
        <dbReference type="ARBA" id="ARBA00022722"/>
    </source>
</evidence>
<keyword evidence="7 14" id="KW-0227">DNA damage</keyword>
<keyword evidence="12 14" id="KW-0234">DNA repair</keyword>
<proteinExistence type="predicted"/>
<keyword evidence="11" id="KW-0238">DNA-binding</keyword>
<sequence>MATSILWHDYETWGVRPSVDFPAQFAAIRTDSDLNIIENSPIINWACKVPHDYLPHPEACIVTGLSPLVINQTGMSEPFFADKIHQQMSQANTCVAGYNSIKFDDEVTRHLFYRNFYPVYDREFKNDNTRWDIIDLVRACYALRPEGINWPLYEDGRPCFKLEQLTAANDITHASAHDALSDVYATIAVAKLIKQKQTRLYEFYWQLRNKHIVNRYLQRYQQTILVYVSGYISAKSGCCTLIMPICPHPKNKNATLCIDLNRPIDAFLANDAETLSQLLFHKSEQVNTEKRPSIYSVAANKCPFVAPLNTLNPQQSEIFKLDIEACKQNFEMLQNASNLVSLCQQVFNVNIEKETNNNVDQGLYTTSFPQPADTNLMKTVRHTEPEQLIALQGKFENEIYNKILFRYRARHFPHLLAMDEIDKWQQHLQFRFSVGKKEECLSLEEYLNSIEELMAQYQQNPKKIGLLNKLKRYAMHVTGIETF</sequence>
<keyword evidence="10" id="KW-0460">Magnesium</keyword>
<keyword evidence="5 14" id="KW-0540">Nuclease</keyword>
<dbReference type="SUPFAM" id="SSF53098">
    <property type="entry name" value="Ribonuclease H-like"/>
    <property type="match status" value="1"/>
</dbReference>
<evidence type="ECO:0000259" key="16">
    <source>
        <dbReference type="PROSITE" id="PS51785"/>
    </source>
</evidence>
<dbReference type="PIRSF" id="PIRSF000977">
    <property type="entry name" value="Exodeoxyribonuclease_I"/>
    <property type="match status" value="1"/>
</dbReference>
<dbReference type="RefSeq" id="WP_311367675.1">
    <property type="nucleotide sequence ID" value="NZ_JAVRHX010000001.1"/>
</dbReference>
<dbReference type="Pfam" id="PF00929">
    <property type="entry name" value="RNase_T"/>
    <property type="match status" value="1"/>
</dbReference>
<dbReference type="PROSITE" id="PS51784">
    <property type="entry name" value="EXOI_SH3"/>
    <property type="match status" value="1"/>
</dbReference>
<comment type="caution">
    <text evidence="17">The sequence shown here is derived from an EMBL/GenBank/DDBJ whole genome shotgun (WGS) entry which is preliminary data.</text>
</comment>
<evidence type="ECO:0000256" key="12">
    <source>
        <dbReference type="ARBA" id="ARBA00023204"/>
    </source>
</evidence>
<feature type="domain" description="ExoI SH3-like" evidence="15">
    <location>
        <begin position="198"/>
        <end position="351"/>
    </location>
</feature>
<evidence type="ECO:0000256" key="1">
    <source>
        <dbReference type="ARBA" id="ARBA00000563"/>
    </source>
</evidence>
<evidence type="ECO:0000256" key="7">
    <source>
        <dbReference type="ARBA" id="ARBA00022763"/>
    </source>
</evidence>
<dbReference type="EMBL" id="JAVRHX010000001">
    <property type="protein sequence ID" value="MDT0594194.1"/>
    <property type="molecule type" value="Genomic_DNA"/>
</dbReference>
<dbReference type="Pfam" id="PF08411">
    <property type="entry name" value="ExoI_SH3"/>
    <property type="match status" value="1"/>
</dbReference>
<evidence type="ECO:0000256" key="6">
    <source>
        <dbReference type="ARBA" id="ARBA00022723"/>
    </source>
</evidence>
<dbReference type="Gene3D" id="1.20.1280.70">
    <property type="entry name" value="Exonuclease ExoI, domain 3"/>
    <property type="match status" value="1"/>
</dbReference>
<keyword evidence="8 14" id="KW-0378">Hydrolase</keyword>
<evidence type="ECO:0000256" key="9">
    <source>
        <dbReference type="ARBA" id="ARBA00022839"/>
    </source>
</evidence>
<evidence type="ECO:0000313" key="18">
    <source>
        <dbReference type="Proteomes" id="UP001253545"/>
    </source>
</evidence>
<comment type="catalytic activity">
    <reaction evidence="1 14">
        <text>Exonucleolytic cleavage in the 3'- to 5'-direction to yield nucleoside 5'-phosphates.</text>
        <dbReference type="EC" id="3.1.11.1"/>
    </reaction>
</comment>
<comment type="cofactor">
    <cofactor evidence="2">
        <name>Mg(2+)</name>
        <dbReference type="ChEBI" id="CHEBI:18420"/>
    </cofactor>
</comment>
<dbReference type="PROSITE" id="PS51785">
    <property type="entry name" value="EXOI_C"/>
    <property type="match status" value="1"/>
</dbReference>
<accession>A0ABU2ZNJ4</accession>
<evidence type="ECO:0000256" key="3">
    <source>
        <dbReference type="ARBA" id="ARBA00012108"/>
    </source>
</evidence>
<gene>
    <name evidence="17" type="primary">sbcB</name>
    <name evidence="17" type="ORF">RM552_04990</name>
</gene>
<dbReference type="InterPro" id="IPR012337">
    <property type="entry name" value="RNaseH-like_sf"/>
</dbReference>
<evidence type="ECO:0000256" key="4">
    <source>
        <dbReference type="ARBA" id="ARBA00019900"/>
    </source>
</evidence>
<feature type="domain" description="ExoI C-terminal" evidence="16">
    <location>
        <begin position="355"/>
        <end position="478"/>
    </location>
</feature>
<protein>
    <recommendedName>
        <fullName evidence="4 14">Exodeoxyribonuclease I</fullName>
        <ecNumber evidence="3 14">3.1.11.1</ecNumber>
    </recommendedName>
</protein>
<reference evidence="17 18" key="1">
    <citation type="submission" date="2023-09" db="EMBL/GenBank/DDBJ databases">
        <authorList>
            <person name="Rey-Velasco X."/>
        </authorList>
    </citation>
    <scope>NUCLEOTIDE SEQUENCE [LARGE SCALE GENOMIC DNA]</scope>
    <source>
        <strain evidence="17 18">P117</strain>
    </source>
</reference>
<dbReference type="InterPro" id="IPR023607">
    <property type="entry name" value="Exodeoxyribonuclease_I"/>
</dbReference>
<keyword evidence="6" id="KW-0479">Metal-binding</keyword>
<dbReference type="InterPro" id="IPR036397">
    <property type="entry name" value="RNaseH_sf"/>
</dbReference>
<dbReference type="Gene3D" id="3.30.420.10">
    <property type="entry name" value="Ribonuclease H-like superfamily/Ribonuclease H"/>
    <property type="match status" value="1"/>
</dbReference>
<dbReference type="GO" id="GO:0008310">
    <property type="term" value="F:single-stranded DNA 3'-5' DNA exonuclease activity"/>
    <property type="evidence" value="ECO:0007669"/>
    <property type="project" value="UniProtKB-EC"/>
</dbReference>
<dbReference type="Gene3D" id="1.10.287.1240">
    <property type="match status" value="1"/>
</dbReference>
<evidence type="ECO:0000256" key="10">
    <source>
        <dbReference type="ARBA" id="ARBA00022842"/>
    </source>
</evidence>
<evidence type="ECO:0000256" key="14">
    <source>
        <dbReference type="PIRNR" id="PIRNR000977"/>
    </source>
</evidence>
<evidence type="ECO:0000256" key="13">
    <source>
        <dbReference type="ARBA" id="ARBA00046792"/>
    </source>
</evidence>
<evidence type="ECO:0000256" key="2">
    <source>
        <dbReference type="ARBA" id="ARBA00001946"/>
    </source>
</evidence>